<gene>
    <name evidence="3" type="ORF">ROR02_12650</name>
</gene>
<keyword evidence="1" id="KW-0472">Membrane</keyword>
<reference evidence="3 4" key="1">
    <citation type="submission" date="2019-07" db="EMBL/GenBank/DDBJ databases">
        <title>Whole genome shotgun sequence of Rhodospirillum oryzae NBRC 107573.</title>
        <authorList>
            <person name="Hosoyama A."/>
            <person name="Uohara A."/>
            <person name="Ohji S."/>
            <person name="Ichikawa N."/>
        </authorList>
    </citation>
    <scope>NUCLEOTIDE SEQUENCE [LARGE SCALE GENOMIC DNA]</scope>
    <source>
        <strain evidence="3 4">NBRC 107573</strain>
    </source>
</reference>
<feature type="transmembrane region" description="Helical" evidence="1">
    <location>
        <begin position="35"/>
        <end position="57"/>
    </location>
</feature>
<dbReference type="PANTHER" id="PTHR40547">
    <property type="entry name" value="SLL0298 PROTEIN"/>
    <property type="match status" value="1"/>
</dbReference>
<dbReference type="Proteomes" id="UP000321567">
    <property type="component" value="Unassembled WGS sequence"/>
</dbReference>
<dbReference type="InterPro" id="IPR018639">
    <property type="entry name" value="DUF2062"/>
</dbReference>
<protein>
    <recommendedName>
        <fullName evidence="2">DUF2062 domain-containing protein</fullName>
    </recommendedName>
</protein>
<dbReference type="AlphaFoldDB" id="A0A512H6R6"/>
<evidence type="ECO:0000313" key="4">
    <source>
        <dbReference type="Proteomes" id="UP000321567"/>
    </source>
</evidence>
<evidence type="ECO:0000259" key="2">
    <source>
        <dbReference type="Pfam" id="PF09835"/>
    </source>
</evidence>
<name>A0A512H6R6_9PROT</name>
<dbReference type="Pfam" id="PF09835">
    <property type="entry name" value="DUF2062"/>
    <property type="match status" value="1"/>
</dbReference>
<feature type="transmembrane region" description="Helical" evidence="1">
    <location>
        <begin position="69"/>
        <end position="90"/>
    </location>
</feature>
<keyword evidence="1" id="KW-1133">Transmembrane helix</keyword>
<dbReference type="EMBL" id="BJZO01000027">
    <property type="protein sequence ID" value="GEO81134.1"/>
    <property type="molecule type" value="Genomic_DNA"/>
</dbReference>
<keyword evidence="1" id="KW-0812">Transmembrane</keyword>
<feature type="transmembrane region" description="Helical" evidence="1">
    <location>
        <begin position="136"/>
        <end position="157"/>
    </location>
</feature>
<dbReference type="RefSeq" id="WP_170244993.1">
    <property type="nucleotide sequence ID" value="NZ_BJZO01000027.1"/>
</dbReference>
<proteinExistence type="predicted"/>
<organism evidence="3 4">
    <name type="scientific">Pararhodospirillum oryzae</name>
    <dbReference type="NCBI Taxonomy" id="478448"/>
    <lineage>
        <taxon>Bacteria</taxon>
        <taxon>Pseudomonadati</taxon>
        <taxon>Pseudomonadota</taxon>
        <taxon>Alphaproteobacteria</taxon>
        <taxon>Rhodospirillales</taxon>
        <taxon>Rhodospirillaceae</taxon>
        <taxon>Pararhodospirillum</taxon>
    </lineage>
</organism>
<evidence type="ECO:0000313" key="3">
    <source>
        <dbReference type="EMBL" id="GEO81134.1"/>
    </source>
</evidence>
<evidence type="ECO:0000256" key="1">
    <source>
        <dbReference type="SAM" id="Phobius"/>
    </source>
</evidence>
<sequence length="189" mass="20127">MQRIRETFLPSMGWRRASRYLGHRIARLPGTPRSIAVGFACGVAGAFSPLLGLHFLLAALMALILRGNLIASALGTLVGNPWTFPFLWLASFEVGTWITGNSLGAPPADFHHLFADLSTAVSTLDGAMLAKDVLPVLVPMVIGSVPLGLVAGLIAYFPARRLVAAAQASRRGRRRAPPLLPPLSDPMTP</sequence>
<comment type="caution">
    <text evidence="3">The sequence shown here is derived from an EMBL/GenBank/DDBJ whole genome shotgun (WGS) entry which is preliminary data.</text>
</comment>
<feature type="domain" description="DUF2062" evidence="2">
    <location>
        <begin position="16"/>
        <end position="170"/>
    </location>
</feature>
<accession>A0A512H6R6</accession>
<keyword evidence="4" id="KW-1185">Reference proteome</keyword>
<dbReference type="PANTHER" id="PTHR40547:SF1">
    <property type="entry name" value="SLL0298 PROTEIN"/>
    <property type="match status" value="1"/>
</dbReference>